<feature type="coiled-coil region" evidence="1">
    <location>
        <begin position="14"/>
        <end position="48"/>
    </location>
</feature>
<evidence type="ECO:0000313" key="6">
    <source>
        <dbReference type="Proteomes" id="UP001642409"/>
    </source>
</evidence>
<evidence type="ECO:0000313" key="4">
    <source>
        <dbReference type="EMBL" id="CAL6027881.1"/>
    </source>
</evidence>
<dbReference type="EMBL" id="CAXDID020000459">
    <property type="protein sequence ID" value="CAL6093615.1"/>
    <property type="molecule type" value="Genomic_DNA"/>
</dbReference>
<dbReference type="EMBL" id="CATOUU010001060">
    <property type="protein sequence ID" value="CAI9969528.1"/>
    <property type="molecule type" value="Genomic_DNA"/>
</dbReference>
<evidence type="ECO:0000313" key="5">
    <source>
        <dbReference type="EMBL" id="CAL6093615.1"/>
    </source>
</evidence>
<dbReference type="Proteomes" id="UP001642409">
    <property type="component" value="Unassembled WGS sequence"/>
</dbReference>
<organism evidence="3">
    <name type="scientific">Hexamita inflata</name>
    <dbReference type="NCBI Taxonomy" id="28002"/>
    <lineage>
        <taxon>Eukaryota</taxon>
        <taxon>Metamonada</taxon>
        <taxon>Diplomonadida</taxon>
        <taxon>Hexamitidae</taxon>
        <taxon>Hexamitinae</taxon>
        <taxon>Hexamita</taxon>
    </lineage>
</organism>
<sequence length="166" mass="19228">MNEILQIQNISQSISDSQQNLQIVQQDLKKTQLQILQAEQQLQQFKFTSISQNDNSQFNLQLIENADNAEETADKISTLCLDLLNIKRNYKANLSLITKYKQIEQQLMTNQIFQSESELILSKYLIPIKNELIKVKKEIIGFLIEQKNKHLLVEILGQVQADILID</sequence>
<proteinExistence type="predicted"/>
<keyword evidence="6" id="KW-1185">Reference proteome</keyword>
<reference evidence="3" key="1">
    <citation type="submission" date="2023-06" db="EMBL/GenBank/DDBJ databases">
        <authorList>
            <person name="Kurt Z."/>
        </authorList>
    </citation>
    <scope>NUCLEOTIDE SEQUENCE</scope>
</reference>
<gene>
    <name evidence="4" type="ORF">HINF_LOCUS31535</name>
    <name evidence="2" type="ORF">HINF_LOCUS47033</name>
    <name evidence="3" type="ORF">HINF_LOCUS57173</name>
    <name evidence="5" type="ORF">HINF_LOCUS67076</name>
</gene>
<dbReference type="EMBL" id="CATOUU010000918">
    <property type="protein sequence ID" value="CAI9959388.1"/>
    <property type="molecule type" value="Genomic_DNA"/>
</dbReference>
<reference evidence="4 6" key="2">
    <citation type="submission" date="2024-07" db="EMBL/GenBank/DDBJ databases">
        <authorList>
            <person name="Akdeniz Z."/>
        </authorList>
    </citation>
    <scope>NUCLEOTIDE SEQUENCE [LARGE SCALE GENOMIC DNA]</scope>
</reference>
<comment type="caution">
    <text evidence="3">The sequence shown here is derived from an EMBL/GenBank/DDBJ whole genome shotgun (WGS) entry which is preliminary data.</text>
</comment>
<protein>
    <submittedName>
        <fullName evidence="4">Hypothetical_protein</fullName>
    </submittedName>
</protein>
<evidence type="ECO:0000313" key="3">
    <source>
        <dbReference type="EMBL" id="CAI9969528.1"/>
    </source>
</evidence>
<evidence type="ECO:0000313" key="2">
    <source>
        <dbReference type="EMBL" id="CAI9959388.1"/>
    </source>
</evidence>
<accession>A0AA86RB07</accession>
<dbReference type="EMBL" id="CAXDID020000106">
    <property type="protein sequence ID" value="CAL6027881.1"/>
    <property type="molecule type" value="Genomic_DNA"/>
</dbReference>
<name>A0AA86RB07_9EUKA</name>
<dbReference type="AlphaFoldDB" id="A0AA86RB07"/>
<evidence type="ECO:0000256" key="1">
    <source>
        <dbReference type="SAM" id="Coils"/>
    </source>
</evidence>
<keyword evidence="1" id="KW-0175">Coiled coil</keyword>